<gene>
    <name evidence="1" type="ORF">G2W53_000646</name>
</gene>
<dbReference type="EMBL" id="JAAIUW010000001">
    <property type="protein sequence ID" value="KAF7843741.1"/>
    <property type="molecule type" value="Genomic_DNA"/>
</dbReference>
<dbReference type="Proteomes" id="UP000634136">
    <property type="component" value="Unassembled WGS sequence"/>
</dbReference>
<sequence>MESVEEGWKQKVNATAALCGVATAFVSKKMETES</sequence>
<accession>A0A834XGY6</accession>
<dbReference type="AlphaFoldDB" id="A0A834XGY6"/>
<keyword evidence="2" id="KW-1185">Reference proteome</keyword>
<organism evidence="1 2">
    <name type="scientific">Senna tora</name>
    <dbReference type="NCBI Taxonomy" id="362788"/>
    <lineage>
        <taxon>Eukaryota</taxon>
        <taxon>Viridiplantae</taxon>
        <taxon>Streptophyta</taxon>
        <taxon>Embryophyta</taxon>
        <taxon>Tracheophyta</taxon>
        <taxon>Spermatophyta</taxon>
        <taxon>Magnoliopsida</taxon>
        <taxon>eudicotyledons</taxon>
        <taxon>Gunneridae</taxon>
        <taxon>Pentapetalae</taxon>
        <taxon>rosids</taxon>
        <taxon>fabids</taxon>
        <taxon>Fabales</taxon>
        <taxon>Fabaceae</taxon>
        <taxon>Caesalpinioideae</taxon>
        <taxon>Cassia clade</taxon>
        <taxon>Senna</taxon>
    </lineage>
</organism>
<evidence type="ECO:0000313" key="1">
    <source>
        <dbReference type="EMBL" id="KAF7843741.1"/>
    </source>
</evidence>
<reference evidence="1" key="1">
    <citation type="submission" date="2020-09" db="EMBL/GenBank/DDBJ databases">
        <title>Genome-Enabled Discovery of Anthraquinone Biosynthesis in Senna tora.</title>
        <authorList>
            <person name="Kang S.-H."/>
            <person name="Pandey R.P."/>
            <person name="Lee C.-M."/>
            <person name="Sim J.-S."/>
            <person name="Jeong J.-T."/>
            <person name="Choi B.-S."/>
            <person name="Jung M."/>
            <person name="Ginzburg D."/>
            <person name="Zhao K."/>
            <person name="Won S.Y."/>
            <person name="Oh T.-J."/>
            <person name="Yu Y."/>
            <person name="Kim N.-H."/>
            <person name="Lee O.R."/>
            <person name="Lee T.-H."/>
            <person name="Bashyal P."/>
            <person name="Kim T.-S."/>
            <person name="Lee W.-H."/>
            <person name="Kawkins C."/>
            <person name="Kim C.-K."/>
            <person name="Kim J.S."/>
            <person name="Ahn B.O."/>
            <person name="Rhee S.Y."/>
            <person name="Sohng J.K."/>
        </authorList>
    </citation>
    <scope>NUCLEOTIDE SEQUENCE</scope>
    <source>
        <tissue evidence="1">Leaf</tissue>
    </source>
</reference>
<proteinExistence type="predicted"/>
<name>A0A834XGY6_9FABA</name>
<evidence type="ECO:0000313" key="2">
    <source>
        <dbReference type="Proteomes" id="UP000634136"/>
    </source>
</evidence>
<comment type="caution">
    <text evidence="1">The sequence shown here is derived from an EMBL/GenBank/DDBJ whole genome shotgun (WGS) entry which is preliminary data.</text>
</comment>
<protein>
    <submittedName>
        <fullName evidence="1">Uncharacterized protein</fullName>
    </submittedName>
</protein>